<evidence type="ECO:0000313" key="4">
    <source>
        <dbReference type="Proteomes" id="UP000581206"/>
    </source>
</evidence>
<gene>
    <name evidence="3" type="ORF">HGA03_10020</name>
</gene>
<comment type="caution">
    <text evidence="3">The sequence shown here is derived from an EMBL/GenBank/DDBJ whole genome shotgun (WGS) entry which is preliminary data.</text>
</comment>
<keyword evidence="2" id="KW-0812">Transmembrane</keyword>
<keyword evidence="4" id="KW-1185">Reference proteome</keyword>
<feature type="transmembrane region" description="Helical" evidence="2">
    <location>
        <begin position="301"/>
        <end position="319"/>
    </location>
</feature>
<feature type="compositionally biased region" description="Low complexity" evidence="1">
    <location>
        <begin position="120"/>
        <end position="135"/>
    </location>
</feature>
<dbReference type="AlphaFoldDB" id="A0A7X6KVC3"/>
<organism evidence="3 4">
    <name type="scientific">Cellulomonas denverensis</name>
    <dbReference type="NCBI Taxonomy" id="264297"/>
    <lineage>
        <taxon>Bacteria</taxon>
        <taxon>Bacillati</taxon>
        <taxon>Actinomycetota</taxon>
        <taxon>Actinomycetes</taxon>
        <taxon>Micrococcales</taxon>
        <taxon>Cellulomonadaceae</taxon>
        <taxon>Cellulomonas</taxon>
    </lineage>
</organism>
<dbReference type="Proteomes" id="UP000581206">
    <property type="component" value="Unassembled WGS sequence"/>
</dbReference>
<sequence length="325" mass="31419">MTGRAPRRRLAGLGLVAALGAVGTVLSVPGLSLPARAHTPALSVSTAVRDAEGMPRSGSYTRAGDVLTIRAGVTPGDTLAVTMPDGSRSGAECTGGTTTGGASSTRTSTDGSGSAGSGSTGISSTGASAAGAGTQSTSTAQCVAVRYALTQDDVDRGWAELTVEATAATGRLERARVVVHGAGTAGLSVGEVSETATGAVVELTNTGDLTLSDPGLVVDAGDGDAPATSCSTGDIPPGGTTTCSIGPDASGGLTGTVAAVAITPDGTAVHTDPAAVATTTSPRGPEVATGGIARRDSATRWPIALAAGLAGTAALAVLVRRRRRS</sequence>
<feature type="compositionally biased region" description="Low complexity" evidence="1">
    <location>
        <begin position="89"/>
        <end position="112"/>
    </location>
</feature>
<feature type="region of interest" description="Disordered" evidence="1">
    <location>
        <begin position="81"/>
        <end position="135"/>
    </location>
</feature>
<keyword evidence="2" id="KW-0472">Membrane</keyword>
<protein>
    <submittedName>
        <fullName evidence="3">Uncharacterized protein</fullName>
    </submittedName>
</protein>
<keyword evidence="2" id="KW-1133">Transmembrane helix</keyword>
<dbReference type="RefSeq" id="WP_168630124.1">
    <property type="nucleotide sequence ID" value="NZ_BONL01000001.1"/>
</dbReference>
<proteinExistence type="predicted"/>
<evidence type="ECO:0000313" key="3">
    <source>
        <dbReference type="EMBL" id="NKY22996.1"/>
    </source>
</evidence>
<evidence type="ECO:0000256" key="2">
    <source>
        <dbReference type="SAM" id="Phobius"/>
    </source>
</evidence>
<reference evidence="3 4" key="1">
    <citation type="submission" date="2020-04" db="EMBL/GenBank/DDBJ databases">
        <title>MicrobeNet Type strains.</title>
        <authorList>
            <person name="Nicholson A.C."/>
        </authorList>
    </citation>
    <scope>NUCLEOTIDE SEQUENCE [LARGE SCALE GENOMIC DNA]</scope>
    <source>
        <strain evidence="3 4">ATCC BAA-788</strain>
    </source>
</reference>
<accession>A0A7X6KVC3</accession>
<evidence type="ECO:0000256" key="1">
    <source>
        <dbReference type="SAM" id="MobiDB-lite"/>
    </source>
</evidence>
<name>A0A7X6KVC3_9CELL</name>
<dbReference type="EMBL" id="JAAXOX010000004">
    <property type="protein sequence ID" value="NKY22996.1"/>
    <property type="molecule type" value="Genomic_DNA"/>
</dbReference>